<evidence type="ECO:0000256" key="3">
    <source>
        <dbReference type="ARBA" id="ARBA00023163"/>
    </source>
</evidence>
<gene>
    <name evidence="6" type="ORF">BDZ31_000938</name>
</gene>
<dbReference type="PANTHER" id="PTHR30055:SF234">
    <property type="entry name" value="HTH-TYPE TRANSCRIPTIONAL REGULATOR BETI"/>
    <property type="match status" value="1"/>
</dbReference>
<organism evidence="6 7">
    <name type="scientific">Conexibacter arvalis</name>
    <dbReference type="NCBI Taxonomy" id="912552"/>
    <lineage>
        <taxon>Bacteria</taxon>
        <taxon>Bacillati</taxon>
        <taxon>Actinomycetota</taxon>
        <taxon>Thermoleophilia</taxon>
        <taxon>Solirubrobacterales</taxon>
        <taxon>Conexibacteraceae</taxon>
        <taxon>Conexibacter</taxon>
    </lineage>
</organism>
<dbReference type="GO" id="GO:0003700">
    <property type="term" value="F:DNA-binding transcription factor activity"/>
    <property type="evidence" value="ECO:0007669"/>
    <property type="project" value="TreeGrafter"/>
</dbReference>
<dbReference type="InterPro" id="IPR036271">
    <property type="entry name" value="Tet_transcr_reg_TetR-rel_C_sf"/>
</dbReference>
<dbReference type="Gene3D" id="1.10.357.10">
    <property type="entry name" value="Tetracycline Repressor, domain 2"/>
    <property type="match status" value="1"/>
</dbReference>
<protein>
    <submittedName>
        <fullName evidence="6">AcrR family transcriptional regulator</fullName>
    </submittedName>
</protein>
<evidence type="ECO:0000256" key="1">
    <source>
        <dbReference type="ARBA" id="ARBA00023015"/>
    </source>
</evidence>
<name>A0A840IAI3_9ACTN</name>
<dbReference type="Pfam" id="PF00440">
    <property type="entry name" value="TetR_N"/>
    <property type="match status" value="1"/>
</dbReference>
<sequence>MAVPPPWTSLTSDEKRARTLAVANELFARQGIAVSMPALAEAVGAGVGSIYRQVGSKEDVIAALVIERSRVLRERFLATLEEPDPWAALAAATHATVDDCVADALTQTAWDEAAFASKAVREARAGATEALALMTERARAAGELRDDATHEDLRIVFCALRELGGIGPDAAHRLAELVLRGMRAG</sequence>
<evidence type="ECO:0000259" key="5">
    <source>
        <dbReference type="PROSITE" id="PS50977"/>
    </source>
</evidence>
<feature type="domain" description="HTH tetR-type" evidence="5">
    <location>
        <begin position="13"/>
        <end position="72"/>
    </location>
</feature>
<dbReference type="InterPro" id="IPR050109">
    <property type="entry name" value="HTH-type_TetR-like_transc_reg"/>
</dbReference>
<proteinExistence type="predicted"/>
<dbReference type="InterPro" id="IPR049445">
    <property type="entry name" value="TetR_SbtR-like_C"/>
</dbReference>
<dbReference type="PANTHER" id="PTHR30055">
    <property type="entry name" value="HTH-TYPE TRANSCRIPTIONAL REGULATOR RUTR"/>
    <property type="match status" value="1"/>
</dbReference>
<dbReference type="InterPro" id="IPR001647">
    <property type="entry name" value="HTH_TetR"/>
</dbReference>
<dbReference type="RefSeq" id="WP_183339466.1">
    <property type="nucleotide sequence ID" value="NZ_JACHNU010000001.1"/>
</dbReference>
<keyword evidence="2 4" id="KW-0238">DNA-binding</keyword>
<evidence type="ECO:0000313" key="7">
    <source>
        <dbReference type="Proteomes" id="UP000585272"/>
    </source>
</evidence>
<dbReference type="GO" id="GO:0000976">
    <property type="term" value="F:transcription cis-regulatory region binding"/>
    <property type="evidence" value="ECO:0007669"/>
    <property type="project" value="TreeGrafter"/>
</dbReference>
<keyword evidence="7" id="KW-1185">Reference proteome</keyword>
<dbReference type="Proteomes" id="UP000585272">
    <property type="component" value="Unassembled WGS sequence"/>
</dbReference>
<evidence type="ECO:0000256" key="4">
    <source>
        <dbReference type="PROSITE-ProRule" id="PRU00335"/>
    </source>
</evidence>
<evidence type="ECO:0000313" key="6">
    <source>
        <dbReference type="EMBL" id="MBB4661365.1"/>
    </source>
</evidence>
<feature type="DNA-binding region" description="H-T-H motif" evidence="4">
    <location>
        <begin position="35"/>
        <end position="54"/>
    </location>
</feature>
<dbReference type="AlphaFoldDB" id="A0A840IAI3"/>
<dbReference type="Pfam" id="PF21597">
    <property type="entry name" value="TetR_C_43"/>
    <property type="match status" value="1"/>
</dbReference>
<comment type="caution">
    <text evidence="6">The sequence shown here is derived from an EMBL/GenBank/DDBJ whole genome shotgun (WGS) entry which is preliminary data.</text>
</comment>
<keyword evidence="3" id="KW-0804">Transcription</keyword>
<dbReference type="PRINTS" id="PR00455">
    <property type="entry name" value="HTHTETR"/>
</dbReference>
<evidence type="ECO:0000256" key="2">
    <source>
        <dbReference type="ARBA" id="ARBA00023125"/>
    </source>
</evidence>
<dbReference type="InterPro" id="IPR009057">
    <property type="entry name" value="Homeodomain-like_sf"/>
</dbReference>
<dbReference type="SUPFAM" id="SSF48498">
    <property type="entry name" value="Tetracyclin repressor-like, C-terminal domain"/>
    <property type="match status" value="1"/>
</dbReference>
<dbReference type="PROSITE" id="PS50977">
    <property type="entry name" value="HTH_TETR_2"/>
    <property type="match status" value="1"/>
</dbReference>
<keyword evidence="1" id="KW-0805">Transcription regulation</keyword>
<accession>A0A840IAI3</accession>
<dbReference type="SUPFAM" id="SSF46689">
    <property type="entry name" value="Homeodomain-like"/>
    <property type="match status" value="1"/>
</dbReference>
<reference evidence="6 7" key="1">
    <citation type="submission" date="2020-08" db="EMBL/GenBank/DDBJ databases">
        <title>Genomic Encyclopedia of Archaeal and Bacterial Type Strains, Phase II (KMG-II): from individual species to whole genera.</title>
        <authorList>
            <person name="Goeker M."/>
        </authorList>
    </citation>
    <scope>NUCLEOTIDE SEQUENCE [LARGE SCALE GENOMIC DNA]</scope>
    <source>
        <strain evidence="6 7">DSM 23288</strain>
    </source>
</reference>
<dbReference type="EMBL" id="JACHNU010000001">
    <property type="protein sequence ID" value="MBB4661365.1"/>
    <property type="molecule type" value="Genomic_DNA"/>
</dbReference>